<name>A0A7G2IV96_CITFR</name>
<evidence type="ECO:0000313" key="2">
    <source>
        <dbReference type="EMBL" id="CDL41097.1"/>
    </source>
</evidence>
<dbReference type="EMBL" id="CBWP010000082">
    <property type="protein sequence ID" value="CDL41097.1"/>
    <property type="molecule type" value="Genomic_DNA"/>
</dbReference>
<dbReference type="Proteomes" id="UP000019194">
    <property type="component" value="Unassembled WGS sequence"/>
</dbReference>
<proteinExistence type="predicted"/>
<dbReference type="AlphaFoldDB" id="A0A7G2IV96"/>
<evidence type="ECO:0000256" key="1">
    <source>
        <dbReference type="SAM" id="MobiDB-lite"/>
    </source>
</evidence>
<reference evidence="2 3" key="1">
    <citation type="submission" date="2013-10" db="EMBL/GenBank/DDBJ databases">
        <title>Antibiotic resistance diversity of beta-lactamase producers in the General Hospital Vienna.</title>
        <authorList>
            <person name="Barisic I."/>
            <person name="Mitteregger D."/>
            <person name="Hirschl A.M."/>
            <person name="Noehammer C."/>
            <person name="Wiesinger-Mayr H."/>
        </authorList>
    </citation>
    <scope>NUCLEOTIDE SEQUENCE [LARGE SCALE GENOMIC DNA]</scope>
    <source>
        <strain evidence="2 3">ISC11</strain>
    </source>
</reference>
<protein>
    <submittedName>
        <fullName evidence="2">Uncharacterized protein</fullName>
    </submittedName>
</protein>
<evidence type="ECO:0000313" key="3">
    <source>
        <dbReference type="Proteomes" id="UP000019194"/>
    </source>
</evidence>
<sequence length="49" mass="5142">MCPGAAAQGHDQAVVLSGIARHAKNFGYYTSPASQKTPVARAQPEQSGW</sequence>
<feature type="region of interest" description="Disordered" evidence="1">
    <location>
        <begin position="29"/>
        <end position="49"/>
    </location>
</feature>
<accession>A0A7G2IV96</accession>
<organism evidence="2 3">
    <name type="scientific">Citrobacter freundii</name>
    <dbReference type="NCBI Taxonomy" id="546"/>
    <lineage>
        <taxon>Bacteria</taxon>
        <taxon>Pseudomonadati</taxon>
        <taxon>Pseudomonadota</taxon>
        <taxon>Gammaproteobacteria</taxon>
        <taxon>Enterobacterales</taxon>
        <taxon>Enterobacteriaceae</taxon>
        <taxon>Citrobacter</taxon>
        <taxon>Citrobacter freundii complex</taxon>
    </lineage>
</organism>
<comment type="caution">
    <text evidence="2">The sequence shown here is derived from an EMBL/GenBank/DDBJ whole genome shotgun (WGS) entry which is preliminary data.</text>
</comment>